<keyword evidence="2" id="KW-1185">Reference proteome</keyword>
<dbReference type="Proteomes" id="UP001341840">
    <property type="component" value="Unassembled WGS sequence"/>
</dbReference>
<gene>
    <name evidence="1" type="ORF">PIB30_026337</name>
</gene>
<organism evidence="1 2">
    <name type="scientific">Stylosanthes scabra</name>
    <dbReference type="NCBI Taxonomy" id="79078"/>
    <lineage>
        <taxon>Eukaryota</taxon>
        <taxon>Viridiplantae</taxon>
        <taxon>Streptophyta</taxon>
        <taxon>Embryophyta</taxon>
        <taxon>Tracheophyta</taxon>
        <taxon>Spermatophyta</taxon>
        <taxon>Magnoliopsida</taxon>
        <taxon>eudicotyledons</taxon>
        <taxon>Gunneridae</taxon>
        <taxon>Pentapetalae</taxon>
        <taxon>rosids</taxon>
        <taxon>fabids</taxon>
        <taxon>Fabales</taxon>
        <taxon>Fabaceae</taxon>
        <taxon>Papilionoideae</taxon>
        <taxon>50 kb inversion clade</taxon>
        <taxon>dalbergioids sensu lato</taxon>
        <taxon>Dalbergieae</taxon>
        <taxon>Pterocarpus clade</taxon>
        <taxon>Stylosanthes</taxon>
    </lineage>
</organism>
<accession>A0ABU6Y922</accession>
<protein>
    <submittedName>
        <fullName evidence="1">Uncharacterized protein</fullName>
    </submittedName>
</protein>
<name>A0ABU6Y922_9FABA</name>
<sequence length="256" mass="28228">MDEEPPSRTPTAQPDTTDCFLRQHVRCPPSLQPCLTPQNQTLRIRYLLCTGTGIKKTGFGGSHTYDGAGSRYLDQATRSAAVCKVPEQTQACGGLPRTKTTVTFSMLLPWIAPLITLCLRNHRLLVSVSFICGRCLWWFGWPPSKTFFLAPVGFKTRTVAHLLPRASRVQDQNRRASAAVRSAPSQVALLGSVAVVQGSLSSRRLSLWFSRHYQRPPLFAPVFGNLSGRSSTDKLCLSSSADKLVGGCWHVSKKKR</sequence>
<evidence type="ECO:0000313" key="2">
    <source>
        <dbReference type="Proteomes" id="UP001341840"/>
    </source>
</evidence>
<proteinExistence type="predicted"/>
<evidence type="ECO:0000313" key="1">
    <source>
        <dbReference type="EMBL" id="MED6206392.1"/>
    </source>
</evidence>
<comment type="caution">
    <text evidence="1">The sequence shown here is derived from an EMBL/GenBank/DDBJ whole genome shotgun (WGS) entry which is preliminary data.</text>
</comment>
<reference evidence="1 2" key="1">
    <citation type="journal article" date="2023" name="Plants (Basel)">
        <title>Bridging the Gap: Combining Genomics and Transcriptomics Approaches to Understand Stylosanthes scabra, an Orphan Legume from the Brazilian Caatinga.</title>
        <authorList>
            <person name="Ferreira-Neto J.R.C."/>
            <person name="da Silva M.D."/>
            <person name="Binneck E."/>
            <person name="de Melo N.F."/>
            <person name="da Silva R.H."/>
            <person name="de Melo A.L.T.M."/>
            <person name="Pandolfi V."/>
            <person name="Bustamante F.O."/>
            <person name="Brasileiro-Vidal A.C."/>
            <person name="Benko-Iseppon A.M."/>
        </authorList>
    </citation>
    <scope>NUCLEOTIDE SEQUENCE [LARGE SCALE GENOMIC DNA]</scope>
    <source>
        <tissue evidence="1">Leaves</tissue>
    </source>
</reference>
<dbReference type="EMBL" id="JASCZI010241754">
    <property type="protein sequence ID" value="MED6206392.1"/>
    <property type="molecule type" value="Genomic_DNA"/>
</dbReference>